<dbReference type="PROSITE" id="PS50829">
    <property type="entry name" value="GYF"/>
    <property type="match status" value="1"/>
</dbReference>
<feature type="compositionally biased region" description="Acidic residues" evidence="1">
    <location>
        <begin position="66"/>
        <end position="82"/>
    </location>
</feature>
<dbReference type="PANTHER" id="PTHR13138:SF3">
    <property type="entry name" value="CD2 ANTIGEN CYTOPLASMIC TAIL-BINDING PROTEIN 2"/>
    <property type="match status" value="1"/>
</dbReference>
<accession>O76967</accession>
<protein>
    <submittedName>
        <fullName evidence="3">SMC2orf</fullName>
    </submittedName>
</protein>
<proteinExistence type="evidence at transcript level"/>
<feature type="region of interest" description="Disordered" evidence="1">
    <location>
        <begin position="249"/>
        <end position="290"/>
    </location>
</feature>
<gene>
    <name evidence="3" type="primary">SMC2orf</name>
</gene>
<dbReference type="SUPFAM" id="SSF55277">
    <property type="entry name" value="GYF domain"/>
    <property type="match status" value="1"/>
</dbReference>
<dbReference type="InterPro" id="IPR003169">
    <property type="entry name" value="GYF"/>
</dbReference>
<reference evidence="3" key="1">
    <citation type="journal article" date="1998" name="Dev. Genes Evol.">
        <title>A toxin homology domain in an astacin-like metalloproteinase of the jellyfish Podocoryne carnea with a dual role in digestion and development.</title>
        <authorList>
            <person name="Pan T."/>
            <person name="Groger H."/>
            <person name="Schmid V."/>
            <person name="Spring J."/>
        </authorList>
    </citation>
    <scope>NUCLEOTIDE SEQUENCE</scope>
</reference>
<feature type="non-terminal residue" evidence="3">
    <location>
        <position position="1"/>
    </location>
</feature>
<dbReference type="Gene3D" id="3.30.1490.40">
    <property type="match status" value="1"/>
</dbReference>
<feature type="region of interest" description="Disordered" evidence="1">
    <location>
        <begin position="25"/>
        <end position="90"/>
    </location>
</feature>
<dbReference type="PANTHER" id="PTHR13138">
    <property type="entry name" value="PROTEIN LIN1"/>
    <property type="match status" value="1"/>
</dbReference>
<dbReference type="InterPro" id="IPR035445">
    <property type="entry name" value="GYF-like_dom_sf"/>
</dbReference>
<feature type="non-terminal residue" evidence="3">
    <location>
        <position position="326"/>
    </location>
</feature>
<dbReference type="EMBL" id="AJ009691">
    <property type="protein sequence ID" value="CAA08790.1"/>
    <property type="molecule type" value="mRNA"/>
</dbReference>
<evidence type="ECO:0000313" key="3">
    <source>
        <dbReference type="EMBL" id="CAA08790.1"/>
    </source>
</evidence>
<feature type="compositionally biased region" description="Acidic residues" evidence="1">
    <location>
        <begin position="253"/>
        <end position="265"/>
    </location>
</feature>
<organism evidence="3">
    <name type="scientific">Podocoryna carnea</name>
    <name type="common">Hydrozoan</name>
    <dbReference type="NCBI Taxonomy" id="6096"/>
    <lineage>
        <taxon>Eukaryota</taxon>
        <taxon>Metazoa</taxon>
        <taxon>Cnidaria</taxon>
        <taxon>Hydrozoa</taxon>
        <taxon>Hydroidolina</taxon>
        <taxon>Anthoathecata</taxon>
        <taxon>Filifera</taxon>
        <taxon>Hydractiniidae</taxon>
        <taxon>Podocoryna</taxon>
    </lineage>
</organism>
<feature type="region of interest" description="Disordered" evidence="1">
    <location>
        <begin position="182"/>
        <end position="211"/>
    </location>
</feature>
<dbReference type="GO" id="GO:0005682">
    <property type="term" value="C:U5 snRNP"/>
    <property type="evidence" value="ECO:0007669"/>
    <property type="project" value="InterPro"/>
</dbReference>
<evidence type="ECO:0000259" key="2">
    <source>
        <dbReference type="PROSITE" id="PS50829"/>
    </source>
</evidence>
<evidence type="ECO:0000256" key="1">
    <source>
        <dbReference type="SAM" id="MobiDB-lite"/>
    </source>
</evidence>
<sequence length="326" mass="37799">GRKTVKRRTNKESFASVIMTKRKVRFSEKNQEREDEDVAEPKTRRFKENHSIDSDEEIDEKAKKDDEEEDILHEDDIEGQEEETIRNDEGITVTPFNLREELEEGHFDAQGNYIANKTDENVTDGWLESVDWSKVKDGSGDAKEEAMDEDVAPLDVNKAKTEMVALMKPGEYVLKALRRLGGNKKPMSSADRWKKKKNQTETVEDEQTKKNKADMLKLTGLADDLLQMEIFKYMRKRFEKLNFEIKDKSSQFEDAEEVDEDDELEAAFKGKSSEQNQDQDGKNQDQSAKPVAISDEVKWYYRLQDTEDSELLGPFTNTQMLQWADE</sequence>
<name>O76967_PODCA</name>
<feature type="domain" description="GYF" evidence="2">
    <location>
        <begin position="296"/>
        <end position="326"/>
    </location>
</feature>
<feature type="compositionally biased region" description="Basic and acidic residues" evidence="1">
    <location>
        <begin position="39"/>
        <end position="53"/>
    </location>
</feature>
<dbReference type="AlphaFoldDB" id="O76967"/>
<dbReference type="InterPro" id="IPR039905">
    <property type="entry name" value="CD2BP2/Lin1"/>
</dbReference>